<organism evidence="7 8">
    <name type="scientific">Microlunatus kandeliicorticis</name>
    <dbReference type="NCBI Taxonomy" id="1759536"/>
    <lineage>
        <taxon>Bacteria</taxon>
        <taxon>Bacillati</taxon>
        <taxon>Actinomycetota</taxon>
        <taxon>Actinomycetes</taxon>
        <taxon>Propionibacteriales</taxon>
        <taxon>Propionibacteriaceae</taxon>
        <taxon>Microlunatus</taxon>
    </lineage>
</organism>
<dbReference type="GO" id="GO:0003700">
    <property type="term" value="F:DNA-binding transcription factor activity"/>
    <property type="evidence" value="ECO:0007669"/>
    <property type="project" value="TreeGrafter"/>
</dbReference>
<reference evidence="7 8" key="1">
    <citation type="submission" date="2020-07" db="EMBL/GenBank/DDBJ databases">
        <title>Sequencing the genomes of 1000 actinobacteria strains.</title>
        <authorList>
            <person name="Klenk H.-P."/>
        </authorList>
    </citation>
    <scope>NUCLEOTIDE SEQUENCE [LARGE SCALE GENOMIC DNA]</scope>
    <source>
        <strain evidence="7 8">DSM 100723</strain>
    </source>
</reference>
<feature type="DNA-binding region" description="H-T-H motif" evidence="4">
    <location>
        <begin position="271"/>
        <end position="290"/>
    </location>
</feature>
<keyword evidence="2 4" id="KW-0238">DNA-binding</keyword>
<dbReference type="Gene3D" id="1.10.357.10">
    <property type="entry name" value="Tetracycline Repressor, domain 2"/>
    <property type="match status" value="2"/>
</dbReference>
<name>A0A7W3IQD3_9ACTN</name>
<feature type="domain" description="HTH tetR-type" evidence="6">
    <location>
        <begin position="248"/>
        <end position="308"/>
    </location>
</feature>
<dbReference type="RefSeq" id="WP_182558839.1">
    <property type="nucleotide sequence ID" value="NZ_JACGWT010000001.1"/>
</dbReference>
<dbReference type="GO" id="GO:0000976">
    <property type="term" value="F:transcription cis-regulatory region binding"/>
    <property type="evidence" value="ECO:0007669"/>
    <property type="project" value="TreeGrafter"/>
</dbReference>
<dbReference type="PANTHER" id="PTHR30055:SF234">
    <property type="entry name" value="HTH-TYPE TRANSCRIPTIONAL REGULATOR BETI"/>
    <property type="match status" value="1"/>
</dbReference>
<dbReference type="SUPFAM" id="SSF46689">
    <property type="entry name" value="Homeodomain-like"/>
    <property type="match status" value="2"/>
</dbReference>
<feature type="region of interest" description="Disordered" evidence="5">
    <location>
        <begin position="1"/>
        <end position="31"/>
    </location>
</feature>
<evidence type="ECO:0000256" key="2">
    <source>
        <dbReference type="ARBA" id="ARBA00023125"/>
    </source>
</evidence>
<evidence type="ECO:0000313" key="7">
    <source>
        <dbReference type="EMBL" id="MBA8793323.1"/>
    </source>
</evidence>
<dbReference type="InterPro" id="IPR001647">
    <property type="entry name" value="HTH_TetR"/>
</dbReference>
<comment type="caution">
    <text evidence="7">The sequence shown here is derived from an EMBL/GenBank/DDBJ whole genome shotgun (WGS) entry which is preliminary data.</text>
</comment>
<feature type="DNA-binding region" description="H-T-H motif" evidence="4">
    <location>
        <begin position="55"/>
        <end position="74"/>
    </location>
</feature>
<sequence>MKGPQEDGAGAHGGSPDGAADRDGGEAGRAVGGERERLLDLVVAHARNNGLAEQSLRRIADAVGSSHRMLLYHFGSRDGLIAAVAERGGDHLSRSSHELTVQGLDELEDRGDFLDVWRETEDRLASDGPLMLELWVRAMTGESVDEPDHSVGADLAPLRSFWVQHGYPEPVAEDLAAVQVAIGRGLVLDRLLGGTHEDLGRLVSWYARLLHPDRPAVRALIRLHPETDDRARLSAGRRPVAPTSRPAVSVRQQLLDALIANAGGSGFGRLSLRRLAAAAGSSHRMLIYHFGSREGVLAALVERIESHQAADLDVLVDRHPGGDPNDAAFGDLWNRILRRLDGSGPLVFELALLAVHGEQPVKQIRGLVIDSYAGPLARFWSTQGLDERAAGLAGRLHVALARGLMIDYLVRGDGPLTHAAFGKFNRLLLATVDEPMPLD</sequence>
<dbReference type="EMBL" id="JACGWT010000001">
    <property type="protein sequence ID" value="MBA8793323.1"/>
    <property type="molecule type" value="Genomic_DNA"/>
</dbReference>
<dbReference type="PROSITE" id="PS50977">
    <property type="entry name" value="HTH_TETR_2"/>
    <property type="match status" value="2"/>
</dbReference>
<keyword evidence="3" id="KW-0804">Transcription</keyword>
<keyword evidence="8" id="KW-1185">Reference proteome</keyword>
<protein>
    <submittedName>
        <fullName evidence="7">AcrR family transcriptional regulator</fullName>
    </submittedName>
</protein>
<evidence type="ECO:0000259" key="6">
    <source>
        <dbReference type="PROSITE" id="PS50977"/>
    </source>
</evidence>
<evidence type="ECO:0000256" key="4">
    <source>
        <dbReference type="PROSITE-ProRule" id="PRU00335"/>
    </source>
</evidence>
<dbReference type="Proteomes" id="UP000523079">
    <property type="component" value="Unassembled WGS sequence"/>
</dbReference>
<dbReference type="InterPro" id="IPR050109">
    <property type="entry name" value="HTH-type_TetR-like_transc_reg"/>
</dbReference>
<dbReference type="Pfam" id="PF00440">
    <property type="entry name" value="TetR_N"/>
    <property type="match status" value="1"/>
</dbReference>
<evidence type="ECO:0000256" key="3">
    <source>
        <dbReference type="ARBA" id="ARBA00023163"/>
    </source>
</evidence>
<keyword evidence="1" id="KW-0805">Transcription regulation</keyword>
<dbReference type="AlphaFoldDB" id="A0A7W3IQD3"/>
<feature type="compositionally biased region" description="Basic and acidic residues" evidence="5">
    <location>
        <begin position="19"/>
        <end position="31"/>
    </location>
</feature>
<proteinExistence type="predicted"/>
<feature type="domain" description="HTH tetR-type" evidence="6">
    <location>
        <begin position="32"/>
        <end position="92"/>
    </location>
</feature>
<evidence type="ECO:0000313" key="8">
    <source>
        <dbReference type="Proteomes" id="UP000523079"/>
    </source>
</evidence>
<gene>
    <name evidence="7" type="ORF">FHX74_000917</name>
</gene>
<evidence type="ECO:0000256" key="5">
    <source>
        <dbReference type="SAM" id="MobiDB-lite"/>
    </source>
</evidence>
<accession>A0A7W3IQD3</accession>
<dbReference type="PANTHER" id="PTHR30055">
    <property type="entry name" value="HTH-TYPE TRANSCRIPTIONAL REGULATOR RUTR"/>
    <property type="match status" value="1"/>
</dbReference>
<dbReference type="InterPro" id="IPR009057">
    <property type="entry name" value="Homeodomain-like_sf"/>
</dbReference>
<evidence type="ECO:0000256" key="1">
    <source>
        <dbReference type="ARBA" id="ARBA00023015"/>
    </source>
</evidence>